<dbReference type="Pfam" id="PF06114">
    <property type="entry name" value="Peptidase_M78"/>
    <property type="match status" value="1"/>
</dbReference>
<proteinExistence type="inferred from homology"/>
<accession>A0AAU1HZA8</accession>
<dbReference type="PROSITE" id="PS50943">
    <property type="entry name" value="HTH_CROC1"/>
    <property type="match status" value="1"/>
</dbReference>
<dbReference type="GO" id="GO:0003677">
    <property type="term" value="F:DNA binding"/>
    <property type="evidence" value="ECO:0007669"/>
    <property type="project" value="InterPro"/>
</dbReference>
<dbReference type="EMBL" id="CP108140">
    <property type="protein sequence ID" value="WTP87774.1"/>
    <property type="molecule type" value="Genomic_DNA"/>
</dbReference>
<evidence type="ECO:0000313" key="3">
    <source>
        <dbReference type="EMBL" id="WTP87774.1"/>
    </source>
</evidence>
<dbReference type="Gene3D" id="1.10.10.2910">
    <property type="match status" value="1"/>
</dbReference>
<dbReference type="PANTHER" id="PTHR43236:SF1">
    <property type="entry name" value="BLL7220 PROTEIN"/>
    <property type="match status" value="1"/>
</dbReference>
<dbReference type="SUPFAM" id="SSF47413">
    <property type="entry name" value="lambda repressor-like DNA-binding domains"/>
    <property type="match status" value="1"/>
</dbReference>
<dbReference type="InterPro" id="IPR010982">
    <property type="entry name" value="Lambda_DNA-bd_dom_sf"/>
</dbReference>
<dbReference type="CDD" id="cd00093">
    <property type="entry name" value="HTH_XRE"/>
    <property type="match status" value="1"/>
</dbReference>
<dbReference type="Pfam" id="PF01381">
    <property type="entry name" value="HTH_3"/>
    <property type="match status" value="1"/>
</dbReference>
<protein>
    <submittedName>
        <fullName evidence="3">ImmA/IrrE family metallo-endopeptidase</fullName>
    </submittedName>
</protein>
<comment type="similarity">
    <text evidence="1">Belongs to the short-chain fatty acyl-CoA assimilation regulator (ScfR) family.</text>
</comment>
<dbReference type="InterPro" id="IPR001387">
    <property type="entry name" value="Cro/C1-type_HTH"/>
</dbReference>
<dbReference type="InterPro" id="IPR010359">
    <property type="entry name" value="IrrE_HExxH"/>
</dbReference>
<gene>
    <name evidence="3" type="ORF">OG477_21510</name>
</gene>
<sequence length="387" mass="42963">MNSRHRSPVQVGDVAHLFDGRRLRLARQLAGLRKNALADKVDKTPTAIASYEKNTKRPAPTTVAQLSLALGVDPSFFLPGPVELDFSDVVAHFRSLRSTTQLARDQALAYGLATVEVSATLERHVEFPSAEVPNFEVRSDEDSPEEAANLLRSTWELPTGPIPHLVRAAENRGVLVVFSAPASASVDAYSFEGMSRPVVVLNPAKRDYYRQRFDLAHELGHLVMHTDAEPGSAKIESQADRFAAEFLMPREQISYLLPAKADWGQLQRLKEVWGVSLQALLYRSRALGEMSEVTYRNAMMFLSSKGWRRQEPGVMPVLEQPSLLPGSVALLESSGVDPWELAEESRVPLDLFRQICSRSPRYMPEDDSNAAQENLPSGVVSIFSNRN</sequence>
<dbReference type="AlphaFoldDB" id="A0AAU1HZA8"/>
<reference evidence="3" key="1">
    <citation type="submission" date="2022-10" db="EMBL/GenBank/DDBJ databases">
        <title>The complete genomes of actinobacterial strains from the NBC collection.</title>
        <authorList>
            <person name="Joergensen T.S."/>
            <person name="Alvarez Arevalo M."/>
            <person name="Sterndorff E.B."/>
            <person name="Faurdal D."/>
            <person name="Vuksanovic O."/>
            <person name="Mourched A.-S."/>
            <person name="Charusanti P."/>
            <person name="Shaw S."/>
            <person name="Blin K."/>
            <person name="Weber T."/>
        </authorList>
    </citation>
    <scope>NUCLEOTIDE SEQUENCE</scope>
    <source>
        <strain evidence="3">NBC 00180</strain>
    </source>
</reference>
<dbReference type="PANTHER" id="PTHR43236">
    <property type="entry name" value="ANTITOXIN HIGA1"/>
    <property type="match status" value="1"/>
</dbReference>
<name>A0AAU1HZA8_9ACTN</name>
<dbReference type="InterPro" id="IPR052345">
    <property type="entry name" value="Rad_response_metalloprotease"/>
</dbReference>
<dbReference type="Gene3D" id="1.10.260.40">
    <property type="entry name" value="lambda repressor-like DNA-binding domains"/>
    <property type="match status" value="1"/>
</dbReference>
<organism evidence="3">
    <name type="scientific">Streptomyces sp. NBC_00180</name>
    <dbReference type="NCBI Taxonomy" id="2903632"/>
    <lineage>
        <taxon>Bacteria</taxon>
        <taxon>Bacillati</taxon>
        <taxon>Actinomycetota</taxon>
        <taxon>Actinomycetes</taxon>
        <taxon>Kitasatosporales</taxon>
        <taxon>Streptomycetaceae</taxon>
        <taxon>Streptomyces</taxon>
    </lineage>
</organism>
<dbReference type="SMART" id="SM00530">
    <property type="entry name" value="HTH_XRE"/>
    <property type="match status" value="1"/>
</dbReference>
<evidence type="ECO:0000256" key="1">
    <source>
        <dbReference type="ARBA" id="ARBA00007227"/>
    </source>
</evidence>
<evidence type="ECO:0000259" key="2">
    <source>
        <dbReference type="PROSITE" id="PS50943"/>
    </source>
</evidence>
<feature type="domain" description="HTH cro/C1-type" evidence="2">
    <location>
        <begin position="23"/>
        <end position="77"/>
    </location>
</feature>